<keyword evidence="1" id="KW-1133">Transmembrane helix</keyword>
<dbReference type="OrthoDB" id="7202252at2"/>
<keyword evidence="1" id="KW-0812">Transmembrane</keyword>
<keyword evidence="3" id="KW-1185">Reference proteome</keyword>
<dbReference type="EMBL" id="FNHG01000010">
    <property type="protein sequence ID" value="SDM37740.1"/>
    <property type="molecule type" value="Genomic_DNA"/>
</dbReference>
<dbReference type="InterPro" id="IPR010664">
    <property type="entry name" value="LipoPS_assembly_LptC-rel"/>
</dbReference>
<gene>
    <name evidence="2" type="ORF">SAMN04488568_11040</name>
</gene>
<dbReference type="AlphaFoldDB" id="A0A1G9SQS0"/>
<dbReference type="Proteomes" id="UP000199759">
    <property type="component" value="Unassembled WGS sequence"/>
</dbReference>
<feature type="transmembrane region" description="Helical" evidence="1">
    <location>
        <begin position="40"/>
        <end position="62"/>
    </location>
</feature>
<protein>
    <submittedName>
        <fullName evidence="2">Lipopolysaccharide export system protein LptC</fullName>
    </submittedName>
</protein>
<dbReference type="Gene3D" id="2.60.450.10">
    <property type="entry name" value="Lipopolysaccharide (LPS) transport protein A like domain"/>
    <property type="match status" value="1"/>
</dbReference>
<accession>A0A1G9SQS0</accession>
<dbReference type="RefSeq" id="WP_091769959.1">
    <property type="nucleotide sequence ID" value="NZ_FNHG01000010.1"/>
</dbReference>
<evidence type="ECO:0000256" key="1">
    <source>
        <dbReference type="SAM" id="Phobius"/>
    </source>
</evidence>
<name>A0A1G9SQS0_9PROT</name>
<reference evidence="2 3" key="1">
    <citation type="submission" date="2016-10" db="EMBL/GenBank/DDBJ databases">
        <authorList>
            <person name="de Groot N.N."/>
        </authorList>
    </citation>
    <scope>NUCLEOTIDE SEQUENCE [LARGE SCALE GENOMIC DNA]</scope>
    <source>
        <strain evidence="2 3">DSM 16077</strain>
    </source>
</reference>
<evidence type="ECO:0000313" key="2">
    <source>
        <dbReference type="EMBL" id="SDM37740.1"/>
    </source>
</evidence>
<evidence type="ECO:0000313" key="3">
    <source>
        <dbReference type="Proteomes" id="UP000199759"/>
    </source>
</evidence>
<dbReference type="STRING" id="144026.SAMN04488568_11040"/>
<dbReference type="Pfam" id="PF06835">
    <property type="entry name" value="LptC"/>
    <property type="match status" value="1"/>
</dbReference>
<sequence length="231" mass="25424">MSTTATPGLELFQPTMHGNWEPRRALTLSAARRRTHFVRWLRFVFMAGIIALLALLAVQLFIGASGGPVVPAEAVSTDVRMVNPRITGRDENLTPYALTADVAIRRRDNANSLTELERPRLDYDFLNTGANASEVLAQTGTFDPASRILDLYSDVNLNTDNGYSFASQHARIFLREERVVGELPVTGSGPVGTITAERYEIHEGGNRVIFEGNVRARIVQARTAPSEGEDQ</sequence>
<proteinExistence type="predicted"/>
<organism evidence="2 3">
    <name type="scientific">Maricaulis salignorans</name>
    <dbReference type="NCBI Taxonomy" id="144026"/>
    <lineage>
        <taxon>Bacteria</taxon>
        <taxon>Pseudomonadati</taxon>
        <taxon>Pseudomonadota</taxon>
        <taxon>Alphaproteobacteria</taxon>
        <taxon>Maricaulales</taxon>
        <taxon>Maricaulaceae</taxon>
        <taxon>Maricaulis</taxon>
    </lineage>
</organism>
<keyword evidence="1" id="KW-0472">Membrane</keyword>